<protein>
    <submittedName>
        <fullName evidence="1">Uncharacterized protein</fullName>
    </submittedName>
</protein>
<dbReference type="EMBL" id="AGNL01010850">
    <property type="protein sequence ID" value="EJK68774.1"/>
    <property type="molecule type" value="Genomic_DNA"/>
</dbReference>
<keyword evidence="2" id="KW-1185">Reference proteome</keyword>
<feature type="non-terminal residue" evidence="1">
    <location>
        <position position="1"/>
    </location>
</feature>
<gene>
    <name evidence="1" type="ORF">THAOC_10016</name>
</gene>
<sequence>TGRLDDRPTIRNRDLGEVGHPGVTMISRDTAALCTDAGRSNRSGSSEFGVTIANINTGTRSVRDARFFRVPDTVGFNYAIQPANFPCDSSVYNDVAGGGNSYLYVANGQATVQDPRGNRSPTIVRALPAGFEALTVDVNPGREVVVYGGVIDNGRRSAYVILDITDPLDPRFVSMEVVKTNGRRGQGRITGVASAGRFIMYVFDDDTSLINRARIRKLSREAIQ</sequence>
<comment type="caution">
    <text evidence="1">The sequence shown here is derived from an EMBL/GenBank/DDBJ whole genome shotgun (WGS) entry which is preliminary data.</text>
</comment>
<dbReference type="AlphaFoldDB" id="K0SV11"/>
<reference evidence="1 2" key="1">
    <citation type="journal article" date="2012" name="Genome Biol.">
        <title>Genome and low-iron response of an oceanic diatom adapted to chronic iron limitation.</title>
        <authorList>
            <person name="Lommer M."/>
            <person name="Specht M."/>
            <person name="Roy A.S."/>
            <person name="Kraemer L."/>
            <person name="Andreson R."/>
            <person name="Gutowska M.A."/>
            <person name="Wolf J."/>
            <person name="Bergner S.V."/>
            <person name="Schilhabel M.B."/>
            <person name="Klostermeier U.C."/>
            <person name="Beiko R.G."/>
            <person name="Rosenstiel P."/>
            <person name="Hippler M."/>
            <person name="Laroche J."/>
        </authorList>
    </citation>
    <scope>NUCLEOTIDE SEQUENCE [LARGE SCALE GENOMIC DNA]</scope>
    <source>
        <strain evidence="1 2">CCMP1005</strain>
    </source>
</reference>
<evidence type="ECO:0000313" key="2">
    <source>
        <dbReference type="Proteomes" id="UP000266841"/>
    </source>
</evidence>
<organism evidence="1 2">
    <name type="scientific">Thalassiosira oceanica</name>
    <name type="common">Marine diatom</name>
    <dbReference type="NCBI Taxonomy" id="159749"/>
    <lineage>
        <taxon>Eukaryota</taxon>
        <taxon>Sar</taxon>
        <taxon>Stramenopiles</taxon>
        <taxon>Ochrophyta</taxon>
        <taxon>Bacillariophyta</taxon>
        <taxon>Coscinodiscophyceae</taxon>
        <taxon>Thalassiosirophycidae</taxon>
        <taxon>Thalassiosirales</taxon>
        <taxon>Thalassiosiraceae</taxon>
        <taxon>Thalassiosira</taxon>
    </lineage>
</organism>
<proteinExistence type="predicted"/>
<evidence type="ECO:0000313" key="1">
    <source>
        <dbReference type="EMBL" id="EJK68774.1"/>
    </source>
</evidence>
<dbReference type="Proteomes" id="UP000266841">
    <property type="component" value="Unassembled WGS sequence"/>
</dbReference>
<name>K0SV11_THAOC</name>
<accession>K0SV11</accession>